<feature type="signal peptide" evidence="2">
    <location>
        <begin position="1"/>
        <end position="18"/>
    </location>
</feature>
<keyword evidence="4" id="KW-1185">Reference proteome</keyword>
<sequence length="165" mass="17375">MAALSFVLLLALLGFVCTDSVDSGEEGILDYLAQYLLRQRNVRGGFSWLLVGFGVCGDGLVRRVGLGDSGLEIDFLWIRSCRRCGGFRVRGGVSPRGKSARSACITSGAVTPDPSVWTEMSVIESSRGTDSGLRDGSAGRTRACGTDPRDGLGPAGRIRGTDSSP</sequence>
<evidence type="ECO:0008006" key="5">
    <source>
        <dbReference type="Google" id="ProtNLM"/>
    </source>
</evidence>
<dbReference type="Proteomes" id="UP000677054">
    <property type="component" value="Unassembled WGS sequence"/>
</dbReference>
<organism evidence="3">
    <name type="scientific">Darwinula stevensoni</name>
    <dbReference type="NCBI Taxonomy" id="69355"/>
    <lineage>
        <taxon>Eukaryota</taxon>
        <taxon>Metazoa</taxon>
        <taxon>Ecdysozoa</taxon>
        <taxon>Arthropoda</taxon>
        <taxon>Crustacea</taxon>
        <taxon>Oligostraca</taxon>
        <taxon>Ostracoda</taxon>
        <taxon>Podocopa</taxon>
        <taxon>Podocopida</taxon>
        <taxon>Darwinulocopina</taxon>
        <taxon>Darwinuloidea</taxon>
        <taxon>Darwinulidae</taxon>
        <taxon>Darwinula</taxon>
    </lineage>
</organism>
<protein>
    <recommendedName>
        <fullName evidence="5">Secreted protein</fullName>
    </recommendedName>
</protein>
<feature type="region of interest" description="Disordered" evidence="1">
    <location>
        <begin position="124"/>
        <end position="165"/>
    </location>
</feature>
<dbReference type="AlphaFoldDB" id="A0A7R9FQZ5"/>
<evidence type="ECO:0000313" key="3">
    <source>
        <dbReference type="EMBL" id="CAD7251837.1"/>
    </source>
</evidence>
<evidence type="ECO:0000256" key="1">
    <source>
        <dbReference type="SAM" id="MobiDB-lite"/>
    </source>
</evidence>
<accession>A0A7R9FQZ5</accession>
<keyword evidence="2" id="KW-0732">Signal</keyword>
<name>A0A7R9FQZ5_9CRUS</name>
<gene>
    <name evidence="3" type="ORF">DSTB1V02_LOCUS11599</name>
</gene>
<evidence type="ECO:0000256" key="2">
    <source>
        <dbReference type="SAM" id="SignalP"/>
    </source>
</evidence>
<feature type="chain" id="PRO_5036210533" description="Secreted protein" evidence="2">
    <location>
        <begin position="19"/>
        <end position="165"/>
    </location>
</feature>
<dbReference type="EMBL" id="LR903386">
    <property type="protein sequence ID" value="CAD7251837.1"/>
    <property type="molecule type" value="Genomic_DNA"/>
</dbReference>
<proteinExistence type="predicted"/>
<reference evidence="3" key="1">
    <citation type="submission" date="2020-11" db="EMBL/GenBank/DDBJ databases">
        <authorList>
            <person name="Tran Van P."/>
        </authorList>
    </citation>
    <scope>NUCLEOTIDE SEQUENCE</scope>
</reference>
<dbReference type="EMBL" id="CAJPEV010003869">
    <property type="protein sequence ID" value="CAG0900702.1"/>
    <property type="molecule type" value="Genomic_DNA"/>
</dbReference>
<evidence type="ECO:0000313" key="4">
    <source>
        <dbReference type="Proteomes" id="UP000677054"/>
    </source>
</evidence>